<dbReference type="Pfam" id="PF10613">
    <property type="entry name" value="Lig_chan-Glu_bd"/>
    <property type="match status" value="1"/>
</dbReference>
<evidence type="ECO:0000256" key="4">
    <source>
        <dbReference type="ARBA" id="ARBA00022989"/>
    </source>
</evidence>
<evidence type="ECO:0000256" key="5">
    <source>
        <dbReference type="ARBA" id="ARBA00023065"/>
    </source>
</evidence>
<keyword evidence="7" id="KW-0675">Receptor</keyword>
<feature type="signal peptide" evidence="13">
    <location>
        <begin position="1"/>
        <end position="20"/>
    </location>
</feature>
<dbReference type="GO" id="GO:0016020">
    <property type="term" value="C:membrane"/>
    <property type="evidence" value="ECO:0007669"/>
    <property type="project" value="UniProtKB-SubCell"/>
</dbReference>
<evidence type="ECO:0000256" key="2">
    <source>
        <dbReference type="ARBA" id="ARBA00022448"/>
    </source>
</evidence>
<comment type="subcellular location">
    <subcellularLocation>
        <location evidence="1">Membrane</location>
        <topology evidence="1">Multi-pass membrane protein</topology>
    </subcellularLocation>
</comment>
<reference evidence="16 17" key="1">
    <citation type="submission" date="2020-06" db="EMBL/GenBank/DDBJ databases">
        <authorList>
            <person name="Li R."/>
            <person name="Bekaert M."/>
        </authorList>
    </citation>
    <scope>NUCLEOTIDE SEQUENCE [LARGE SCALE GENOMIC DNA]</scope>
    <source>
        <strain evidence="17">wild</strain>
    </source>
</reference>
<dbReference type="SMART" id="SM00079">
    <property type="entry name" value="PBPe"/>
    <property type="match status" value="1"/>
</dbReference>
<evidence type="ECO:0000256" key="3">
    <source>
        <dbReference type="ARBA" id="ARBA00022692"/>
    </source>
</evidence>
<evidence type="ECO:0000313" key="16">
    <source>
        <dbReference type="EMBL" id="CAC5425601.1"/>
    </source>
</evidence>
<evidence type="ECO:0000256" key="9">
    <source>
        <dbReference type="ARBA" id="ARBA00023286"/>
    </source>
</evidence>
<dbReference type="FunFam" id="3.40.190.10:FF:000210">
    <property type="entry name" value="Glutamate receptor ionotropic, kainate 1"/>
    <property type="match status" value="1"/>
</dbReference>
<evidence type="ECO:0000256" key="13">
    <source>
        <dbReference type="SAM" id="SignalP"/>
    </source>
</evidence>
<keyword evidence="8" id="KW-0325">Glycoprotein</keyword>
<name>A0A6J8F265_MYTCO</name>
<dbReference type="SMART" id="SM00918">
    <property type="entry name" value="Lig_chan-Glu_bd"/>
    <property type="match status" value="1"/>
</dbReference>
<dbReference type="GO" id="GO:0015276">
    <property type="term" value="F:ligand-gated monoatomic ion channel activity"/>
    <property type="evidence" value="ECO:0007669"/>
    <property type="project" value="InterPro"/>
</dbReference>
<accession>A0A6J8F265</accession>
<feature type="transmembrane region" description="Helical" evidence="12">
    <location>
        <begin position="372"/>
        <end position="394"/>
    </location>
</feature>
<keyword evidence="4 12" id="KW-1133">Transmembrane helix</keyword>
<keyword evidence="9" id="KW-1071">Ligand-gated ion channel</keyword>
<feature type="region of interest" description="Disordered" evidence="11">
    <location>
        <begin position="404"/>
        <end position="439"/>
    </location>
</feature>
<evidence type="ECO:0000256" key="6">
    <source>
        <dbReference type="ARBA" id="ARBA00023136"/>
    </source>
</evidence>
<evidence type="ECO:0000256" key="10">
    <source>
        <dbReference type="ARBA" id="ARBA00023303"/>
    </source>
</evidence>
<evidence type="ECO:0000256" key="8">
    <source>
        <dbReference type="ARBA" id="ARBA00023180"/>
    </source>
</evidence>
<gene>
    <name evidence="16" type="ORF">MCOR_57400</name>
</gene>
<organism evidence="16 17">
    <name type="scientific">Mytilus coruscus</name>
    <name type="common">Sea mussel</name>
    <dbReference type="NCBI Taxonomy" id="42192"/>
    <lineage>
        <taxon>Eukaryota</taxon>
        <taxon>Metazoa</taxon>
        <taxon>Spiralia</taxon>
        <taxon>Lophotrochozoa</taxon>
        <taxon>Mollusca</taxon>
        <taxon>Bivalvia</taxon>
        <taxon>Autobranchia</taxon>
        <taxon>Pteriomorphia</taxon>
        <taxon>Mytilida</taxon>
        <taxon>Mytiloidea</taxon>
        <taxon>Mytilidae</taxon>
        <taxon>Mytilinae</taxon>
        <taxon>Mytilus</taxon>
    </lineage>
</organism>
<feature type="domain" description="Ionotropic glutamate receptor C-terminal" evidence="14">
    <location>
        <begin position="22"/>
        <end position="337"/>
    </location>
</feature>
<feature type="transmembrane region" description="Helical" evidence="12">
    <location>
        <begin position="169"/>
        <end position="194"/>
    </location>
</feature>
<dbReference type="SUPFAM" id="SSF53850">
    <property type="entry name" value="Periplasmic binding protein-like II"/>
    <property type="match status" value="1"/>
</dbReference>
<dbReference type="Proteomes" id="UP000507470">
    <property type="component" value="Unassembled WGS sequence"/>
</dbReference>
<keyword evidence="3 12" id="KW-0812">Transmembrane</keyword>
<feature type="domain" description="Ionotropic glutamate receptor L-glutamate and glycine-binding" evidence="15">
    <location>
        <begin position="32"/>
        <end position="89"/>
    </location>
</feature>
<evidence type="ECO:0000256" key="1">
    <source>
        <dbReference type="ARBA" id="ARBA00004141"/>
    </source>
</evidence>
<sequence length="439" mass="48769">MGSISSIFIFVLLWINSSSGQNYTITSVVEDPYLIDNGDGTFSGFMIDLLDALSKRGGFSYEIGLNPDYKYGSQDGSGNWNGMIGEVLQDPDIQIAAAPIVITDERKSAVPFTRPFLNVGHQWSRIRPEDDPTNAKDSFSANNAFFFVHSTLTWQGYKEVPRSPAGRILVTMWFSFIFFMVIAYIANLTAFFLARETEKPVVPFKTWQEMTTQSNVLYGVKPGGVMHRSMKVSKDPILQHAIQNIETYSTTFSSSEDGIKRVRESDGSFAAIVPVDEGSKYINNEPCDLMFVGANIVNTPYGMACKSVDICNRLTVALLKEAESGGLYLLQQKWLSPKSNYKCPAASLENYISKQETARLSARPLTIADASLAFVVLLIGIVFCIIFLVIEVIIHRRRKMKSTRISKEGQTNKSADVEQATDEQEKAPIATNEATNNID</sequence>
<keyword evidence="13" id="KW-0732">Signal</keyword>
<keyword evidence="2" id="KW-0813">Transport</keyword>
<protein>
    <submittedName>
        <fullName evidence="16">Uncharacterized protein</fullName>
    </submittedName>
</protein>
<dbReference type="InterPro" id="IPR001320">
    <property type="entry name" value="Iontro_rcpt_C"/>
</dbReference>
<evidence type="ECO:0000259" key="14">
    <source>
        <dbReference type="SMART" id="SM00079"/>
    </source>
</evidence>
<dbReference type="PANTHER" id="PTHR18966">
    <property type="entry name" value="IONOTROPIC GLUTAMATE RECEPTOR"/>
    <property type="match status" value="1"/>
</dbReference>
<evidence type="ECO:0000256" key="12">
    <source>
        <dbReference type="SAM" id="Phobius"/>
    </source>
</evidence>
<dbReference type="Gene3D" id="3.40.190.10">
    <property type="entry name" value="Periplasmic binding protein-like II"/>
    <property type="match status" value="2"/>
</dbReference>
<keyword evidence="17" id="KW-1185">Reference proteome</keyword>
<proteinExistence type="predicted"/>
<dbReference type="Pfam" id="PF00060">
    <property type="entry name" value="Lig_chan"/>
    <property type="match status" value="1"/>
</dbReference>
<keyword evidence="5" id="KW-0406">Ion transport</keyword>
<dbReference type="AlphaFoldDB" id="A0A6J8F265"/>
<evidence type="ECO:0000256" key="7">
    <source>
        <dbReference type="ARBA" id="ARBA00023170"/>
    </source>
</evidence>
<dbReference type="InterPro" id="IPR015683">
    <property type="entry name" value="Ionotropic_Glu_rcpt"/>
</dbReference>
<evidence type="ECO:0000259" key="15">
    <source>
        <dbReference type="SMART" id="SM00918"/>
    </source>
</evidence>
<keyword evidence="6 12" id="KW-0472">Membrane</keyword>
<dbReference type="InterPro" id="IPR019594">
    <property type="entry name" value="Glu/Gly-bd"/>
</dbReference>
<dbReference type="EMBL" id="CACVKT020010252">
    <property type="protein sequence ID" value="CAC5425601.1"/>
    <property type="molecule type" value="Genomic_DNA"/>
</dbReference>
<dbReference type="OrthoDB" id="5984008at2759"/>
<evidence type="ECO:0000313" key="17">
    <source>
        <dbReference type="Proteomes" id="UP000507470"/>
    </source>
</evidence>
<keyword evidence="10" id="KW-0407">Ion channel</keyword>
<feature type="chain" id="PRO_5027050645" evidence="13">
    <location>
        <begin position="21"/>
        <end position="439"/>
    </location>
</feature>
<evidence type="ECO:0000256" key="11">
    <source>
        <dbReference type="SAM" id="MobiDB-lite"/>
    </source>
</evidence>